<evidence type="ECO:0000259" key="7">
    <source>
        <dbReference type="Pfam" id="PF01578"/>
    </source>
</evidence>
<keyword evidence="2 6" id="KW-0812">Transmembrane</keyword>
<dbReference type="Proteomes" id="UP000515472">
    <property type="component" value="Chromosome"/>
</dbReference>
<dbReference type="AlphaFoldDB" id="A0A6S6M5X7"/>
<feature type="transmembrane region" description="Helical" evidence="6">
    <location>
        <begin position="209"/>
        <end position="232"/>
    </location>
</feature>
<keyword evidence="3" id="KW-0201">Cytochrome c-type biogenesis</keyword>
<feature type="transmembrane region" description="Helical" evidence="6">
    <location>
        <begin position="149"/>
        <end position="170"/>
    </location>
</feature>
<dbReference type="Pfam" id="PF01578">
    <property type="entry name" value="Cytochrom_C_asm"/>
    <property type="match status" value="1"/>
</dbReference>
<evidence type="ECO:0000256" key="6">
    <source>
        <dbReference type="SAM" id="Phobius"/>
    </source>
</evidence>
<keyword evidence="4 6" id="KW-1133">Transmembrane helix</keyword>
<keyword evidence="5 6" id="KW-0472">Membrane</keyword>
<feature type="domain" description="Cytochrome c assembly protein" evidence="7">
    <location>
        <begin position="60"/>
        <end position="232"/>
    </location>
</feature>
<protein>
    <submittedName>
        <fullName evidence="8">Cytochrome c-type biogenesis protein CcsA/ResC</fullName>
    </submittedName>
</protein>
<dbReference type="GO" id="GO:0020037">
    <property type="term" value="F:heme binding"/>
    <property type="evidence" value="ECO:0007669"/>
    <property type="project" value="InterPro"/>
</dbReference>
<gene>
    <name evidence="8" type="ORF">GEOBRER4_n4006</name>
</gene>
<name>A0A6S6M5X7_9BACT</name>
<evidence type="ECO:0000313" key="8">
    <source>
        <dbReference type="EMBL" id="BCG49103.1"/>
    </source>
</evidence>
<evidence type="ECO:0000256" key="2">
    <source>
        <dbReference type="ARBA" id="ARBA00022692"/>
    </source>
</evidence>
<organism evidence="8 9">
    <name type="scientific">Citrifermentans bremense</name>
    <dbReference type="NCBI Taxonomy" id="60035"/>
    <lineage>
        <taxon>Bacteria</taxon>
        <taxon>Pseudomonadati</taxon>
        <taxon>Thermodesulfobacteriota</taxon>
        <taxon>Desulfuromonadia</taxon>
        <taxon>Geobacterales</taxon>
        <taxon>Geobacteraceae</taxon>
        <taxon>Citrifermentans</taxon>
    </lineage>
</organism>
<sequence length="238" mass="26542">MKWLLISSAVLYLASFRRPVFLAAVAAGLVYLGSRGLALGRLPLIGPQDTLAFFSSSIGLMALPFLYARAAGNGRFVTWGSGLLAGLFALLATPFPTLNMPLPPVLDTYWFELHVALAFFAYALFGIAALFGGLFLVQGKRQVLDLQYRAALVGYTFFSLSMISGGIWGYYAWGTYWLWTAKELWTSILWVFYSLYLHLRLKGQSWDRGFAWMGIVGFFVTLFTYLGVSLLMRSSHSF</sequence>
<evidence type="ECO:0000256" key="1">
    <source>
        <dbReference type="ARBA" id="ARBA00004141"/>
    </source>
</evidence>
<evidence type="ECO:0000313" key="9">
    <source>
        <dbReference type="Proteomes" id="UP000515472"/>
    </source>
</evidence>
<feature type="transmembrane region" description="Helical" evidence="6">
    <location>
        <begin position="50"/>
        <end position="69"/>
    </location>
</feature>
<evidence type="ECO:0000256" key="4">
    <source>
        <dbReference type="ARBA" id="ARBA00022989"/>
    </source>
</evidence>
<feature type="transmembrane region" description="Helical" evidence="6">
    <location>
        <begin position="115"/>
        <end position="137"/>
    </location>
</feature>
<dbReference type="GO" id="GO:0017004">
    <property type="term" value="P:cytochrome complex assembly"/>
    <property type="evidence" value="ECO:0007669"/>
    <property type="project" value="UniProtKB-KW"/>
</dbReference>
<feature type="transmembrane region" description="Helical" evidence="6">
    <location>
        <begin position="76"/>
        <end position="95"/>
    </location>
</feature>
<dbReference type="RefSeq" id="WP_085814570.1">
    <property type="nucleotide sequence ID" value="NZ_AP023213.1"/>
</dbReference>
<evidence type="ECO:0000256" key="3">
    <source>
        <dbReference type="ARBA" id="ARBA00022748"/>
    </source>
</evidence>
<dbReference type="GO" id="GO:0005886">
    <property type="term" value="C:plasma membrane"/>
    <property type="evidence" value="ECO:0007669"/>
    <property type="project" value="TreeGrafter"/>
</dbReference>
<dbReference type="InterPro" id="IPR002541">
    <property type="entry name" value="Cyt_c_assembly"/>
</dbReference>
<dbReference type="PANTHER" id="PTHR30071">
    <property type="entry name" value="HEME EXPORTER PROTEIN C"/>
    <property type="match status" value="1"/>
</dbReference>
<dbReference type="PANTHER" id="PTHR30071:SF1">
    <property type="entry name" value="CYTOCHROME B_B6 PROTEIN-RELATED"/>
    <property type="match status" value="1"/>
</dbReference>
<dbReference type="InterPro" id="IPR045062">
    <property type="entry name" value="Cyt_c_biogenesis_CcsA/CcmC"/>
</dbReference>
<feature type="transmembrane region" description="Helical" evidence="6">
    <location>
        <begin position="176"/>
        <end position="197"/>
    </location>
</feature>
<dbReference type="KEGG" id="gbn:GEOBRER4_38530"/>
<comment type="subcellular location">
    <subcellularLocation>
        <location evidence="1">Membrane</location>
        <topology evidence="1">Multi-pass membrane protein</topology>
    </subcellularLocation>
</comment>
<accession>A0A6S6M5X7</accession>
<keyword evidence="9" id="KW-1185">Reference proteome</keyword>
<proteinExistence type="predicted"/>
<evidence type="ECO:0000256" key="5">
    <source>
        <dbReference type="ARBA" id="ARBA00023136"/>
    </source>
</evidence>
<dbReference type="EMBL" id="AP023213">
    <property type="protein sequence ID" value="BCG49103.1"/>
    <property type="molecule type" value="Genomic_DNA"/>
</dbReference>
<reference evidence="8 9" key="1">
    <citation type="submission" date="2020-06" db="EMBL/GenBank/DDBJ databases">
        <title>Interaction of electrochemicaly active bacteria, Geobacter bremensis R4 on different carbon anode.</title>
        <authorList>
            <person name="Meng L."/>
            <person name="Yoshida N."/>
        </authorList>
    </citation>
    <scope>NUCLEOTIDE SEQUENCE [LARGE SCALE GENOMIC DNA]</scope>
    <source>
        <strain evidence="8 9">R4</strain>
    </source>
</reference>